<reference evidence="7" key="1">
    <citation type="submission" date="2021-02" db="EMBL/GenBank/DDBJ databases">
        <authorList>
            <person name="Dougan E. K."/>
            <person name="Rhodes N."/>
            <person name="Thang M."/>
            <person name="Chan C."/>
        </authorList>
    </citation>
    <scope>NUCLEOTIDE SEQUENCE</scope>
</reference>
<dbReference type="PROSITE" id="PS50994">
    <property type="entry name" value="INTEGRASE"/>
    <property type="match status" value="1"/>
</dbReference>
<dbReference type="GO" id="GO:0015074">
    <property type="term" value="P:DNA integration"/>
    <property type="evidence" value="ECO:0007669"/>
    <property type="project" value="InterPro"/>
</dbReference>
<feature type="zinc finger region" description="C3H1-type" evidence="1">
    <location>
        <begin position="668"/>
        <end position="696"/>
    </location>
</feature>
<dbReference type="SUPFAM" id="SSF53098">
    <property type="entry name" value="Ribonuclease H-like"/>
    <property type="match status" value="1"/>
</dbReference>
<keyword evidence="1" id="KW-0479">Metal-binding</keyword>
<feature type="domain" description="SAP" evidence="5">
    <location>
        <begin position="2734"/>
        <end position="2768"/>
    </location>
</feature>
<feature type="region of interest" description="Disordered" evidence="2">
    <location>
        <begin position="718"/>
        <end position="747"/>
    </location>
</feature>
<keyword evidence="3" id="KW-0472">Membrane</keyword>
<dbReference type="Pfam" id="PF07727">
    <property type="entry name" value="RVT_2"/>
    <property type="match status" value="1"/>
</dbReference>
<feature type="region of interest" description="Disordered" evidence="2">
    <location>
        <begin position="162"/>
        <end position="202"/>
    </location>
</feature>
<dbReference type="GO" id="GO:0008270">
    <property type="term" value="F:zinc ion binding"/>
    <property type="evidence" value="ECO:0007669"/>
    <property type="project" value="UniProtKB-KW"/>
</dbReference>
<feature type="transmembrane region" description="Helical" evidence="3">
    <location>
        <begin position="2550"/>
        <end position="2572"/>
    </location>
</feature>
<dbReference type="InterPro" id="IPR043502">
    <property type="entry name" value="DNA/RNA_pol_sf"/>
</dbReference>
<feature type="compositionally biased region" description="Polar residues" evidence="2">
    <location>
        <begin position="239"/>
        <end position="251"/>
    </location>
</feature>
<dbReference type="InterPro" id="IPR036397">
    <property type="entry name" value="RNaseH_sf"/>
</dbReference>
<keyword evidence="1" id="KW-0862">Zinc</keyword>
<dbReference type="InterPro" id="IPR001584">
    <property type="entry name" value="Integrase_cat-core"/>
</dbReference>
<dbReference type="InterPro" id="IPR012337">
    <property type="entry name" value="RNaseH-like_sf"/>
</dbReference>
<dbReference type="InterPro" id="IPR013103">
    <property type="entry name" value="RVT_2"/>
</dbReference>
<feature type="region of interest" description="Disordered" evidence="2">
    <location>
        <begin position="24"/>
        <end position="83"/>
    </location>
</feature>
<dbReference type="CDD" id="cd09272">
    <property type="entry name" value="RNase_HI_RT_Ty1"/>
    <property type="match status" value="1"/>
</dbReference>
<feature type="compositionally biased region" description="Basic and acidic residues" evidence="2">
    <location>
        <begin position="285"/>
        <end position="298"/>
    </location>
</feature>
<feature type="compositionally biased region" description="Basic and acidic residues" evidence="2">
    <location>
        <begin position="2672"/>
        <end position="2690"/>
    </location>
</feature>
<feature type="domain" description="C3H1-type" evidence="4">
    <location>
        <begin position="668"/>
        <end position="696"/>
    </location>
</feature>
<feature type="compositionally biased region" description="Basic and acidic residues" evidence="2">
    <location>
        <begin position="1358"/>
        <end position="1371"/>
    </location>
</feature>
<evidence type="ECO:0000313" key="7">
    <source>
        <dbReference type="EMBL" id="CAE7354062.1"/>
    </source>
</evidence>
<evidence type="ECO:0000313" key="8">
    <source>
        <dbReference type="Proteomes" id="UP000604046"/>
    </source>
</evidence>
<evidence type="ECO:0000256" key="3">
    <source>
        <dbReference type="SAM" id="Phobius"/>
    </source>
</evidence>
<dbReference type="SUPFAM" id="SSF56672">
    <property type="entry name" value="DNA/RNA polymerases"/>
    <property type="match status" value="1"/>
</dbReference>
<dbReference type="Pfam" id="PF00642">
    <property type="entry name" value="zf-CCCH"/>
    <property type="match status" value="1"/>
</dbReference>
<feature type="region of interest" description="Disordered" evidence="2">
    <location>
        <begin position="1348"/>
        <end position="1392"/>
    </location>
</feature>
<keyword evidence="3" id="KW-1133">Transmembrane helix</keyword>
<feature type="compositionally biased region" description="Polar residues" evidence="2">
    <location>
        <begin position="2660"/>
        <end position="2671"/>
    </location>
</feature>
<dbReference type="InterPro" id="IPR003034">
    <property type="entry name" value="SAP_dom"/>
</dbReference>
<feature type="region of interest" description="Disordered" evidence="2">
    <location>
        <begin position="1415"/>
        <end position="1440"/>
    </location>
</feature>
<keyword evidence="8" id="KW-1185">Reference proteome</keyword>
<protein>
    <submittedName>
        <fullName evidence="7">GIP protein</fullName>
    </submittedName>
</protein>
<dbReference type="PROSITE" id="PS50103">
    <property type="entry name" value="ZF_C3H1"/>
    <property type="match status" value="1"/>
</dbReference>
<gene>
    <name evidence="7" type="primary">GIP</name>
    <name evidence="7" type="ORF">SNAT2548_LOCUS18754</name>
</gene>
<feature type="region of interest" description="Disordered" evidence="2">
    <location>
        <begin position="348"/>
        <end position="367"/>
    </location>
</feature>
<dbReference type="Proteomes" id="UP000604046">
    <property type="component" value="Unassembled WGS sequence"/>
</dbReference>
<dbReference type="GO" id="GO:0003676">
    <property type="term" value="F:nucleic acid binding"/>
    <property type="evidence" value="ECO:0007669"/>
    <property type="project" value="InterPro"/>
</dbReference>
<evidence type="ECO:0000259" key="5">
    <source>
        <dbReference type="PROSITE" id="PS50800"/>
    </source>
</evidence>
<name>A0A812PSD8_9DINO</name>
<dbReference type="SMART" id="SM00356">
    <property type="entry name" value="ZnF_C3H1"/>
    <property type="match status" value="1"/>
</dbReference>
<feature type="domain" description="Integrase catalytic" evidence="6">
    <location>
        <begin position="1432"/>
        <end position="1610"/>
    </location>
</feature>
<feature type="region of interest" description="Disordered" evidence="2">
    <location>
        <begin position="651"/>
        <end position="670"/>
    </location>
</feature>
<keyword evidence="3" id="KW-0812">Transmembrane</keyword>
<dbReference type="Gene3D" id="3.30.420.10">
    <property type="entry name" value="Ribonuclease H-like superfamily/Ribonuclease H"/>
    <property type="match status" value="1"/>
</dbReference>
<keyword evidence="1" id="KW-0863">Zinc-finger</keyword>
<feature type="compositionally biased region" description="Low complexity" evidence="2">
    <location>
        <begin position="723"/>
        <end position="747"/>
    </location>
</feature>
<evidence type="ECO:0000256" key="2">
    <source>
        <dbReference type="SAM" id="MobiDB-lite"/>
    </source>
</evidence>
<sequence length="2824" mass="312118">MGPDSFDPVFQVMPAQAGATSLLNGVVPGTEQSGSVSRVEPAEPHVTPVGERSYGSVEQSREPLDMLPEGTSGPDELESEQDLQQASNIAATTGESAGATLSESVAGGTGQSVHGYFTPRSMQSMVPTRGTWFAGMEMPGWVSRLGSYVSLGGTQAEFFPSPLAGSSRSSPPGGQAFVLRSPATSRPRPAVPSPPSSSSIPAEAIQAEVQRQLGGILDRLREAEARNDLLQAEIARYQTSDGARQSWSPWVNENGAAGMNSLPMPSQPGEPMAMDRGAAVGSGEGQREARSQELRSPEVPRLPQPERATVNAHERVPPPPQPMSGGYTDDRGEAPQHHPRGSLLSTLLGRARTPSPPPPQPSSESRVLDALTKGVQQLQELQLEAMNRAATPSGVVETVKPGTTSLTPLPSLKGTTSLATSALEFQDWMELTASAMADISEQSGQWWVMVQKLVSETYSRWLRATPLERLQIEPTNSEPLCSGRWIRVNARVSAMLLSAMEEELRRDIISQRLSQDTPRILFRLHTLFQPGGGAERHEMLKRLQSPSDYLNDESLEEVLKTIRAWPRWLARCQAVGMSPPDASVLVKGLAALSSKHIQSSADSAFRTAMLRTSLRLDAQPTLDQVVAYQRHLQAELETLSSAAIPQASGPKVRAVEAGSPGGAKGREKGASEACRYFLKPSGCRRGARCNYSHSMASLDRETRAKKCLLCGSEAHRQKDCGVGRPSPKSRPTSSSTTTTTPGGKPGSAEVAAVAVDASPSAPIQGVPWTLDALVQAAQQIVQSQATAASEDGDKSPEKTAPSAKVLIVKDIRISSLRAATALLDSGATHALRTAKGTDEWIEAEEVSVQLAGSHSLSMRMNKSGTLLMPPRATSTAEDRGQTIVPMGELVRTLGDTIHWSPEACELIDPEGQALKLNTSSGCPQLCEAEALALIARLEERKRERLVNETILAEDRLTRMEAAMNTSWFEYLMHYTNSGDREPGLRALRDAPFFSDIPGECLCGMIPQRLPEKGWDVLKQLDFLTRQQRRTLLASKRWVIHLCAGKESHLEFFKLERGDTAVLELDVDRCRGQDLLSPKVWQVLMWGAREGRIDLLFGGPPGRSGLIESLQKGSFTATKSMTVIARMLWLHVVATAGRLTRASASNRRRTVGFLLEHPGEDTKRGELWKTNLWRSFEEESAQIRVSFDQQGMGSKCPMPTTVGTNIPYLQALNGIQTGEAHEENDKGEERTSRWAPGLVKAMCVAFHLWQRGPSLMALSEEKWRQHVEANHHPYRRDCLTCVMSRGLGRRHARVCHPDSFTLTSDLTGPLKPGLDPILRGSLTKSMRYLMVARYVFPKEYLKAYGGGVVPGENSVPEPKVSKDIEDEERQHQEGGGIEDVEEPIEQQRDHHREAVPRGIENIVVKPLSEVHHEDLVLEDEEESPPQVPLPSDVDYEPTSDEEVYEAKNVVDSSSEEDHSPGGKPNQVMLHGDCEAPEMSYLVFATGLVDNKSATIRAALQDVMLYLASIGMPVMRFHADRGEFFSKTFRDWLRGQGVRSTWSEPGAPQSNGQAERTVRWAKDRIRTLLAGGGLPLELWPTAAETAAAEQRAGVLGWKSRLIAPYGSLVHLRRRPFTAKGPRRKGDALESKWMSGYYVGLSGLLEKGHLVYVPPGKDDEKGGFMHTLHVRPHLHDPGPPRHELEAQLEEKPRRRIREKGPPRECQLQVKNPTVEEVSQYATNSAREVLQDWDTEQALELIQELGALNFFDTRKFGVYRHGGVVGIMKGTQEYPEVTKLLARTITALQPTATFTAIWIPRNVEKAMHKDVNNDLKTENHIVPIMVPDRGGEVWVELQPGDVVQGPISLRNLPDGQQIFGQIFPFKRGQSYSFNARRRHEIQPWSGNRQVLIGYTPDALGKLTYEDIDRLEELGFVVPLSQFPEACAGPEEDVNLKRCACSDTEAEEDDGAEVLIDTLNGRVCLDPLLESSEVEVPAEAKKVEASHTRGIELVLKNLQGPLDVTHTVSPAEVLENLKAWEPAIRKEVDAVSIAILKLLPGTPERQQWFRKSGVQRLPTKFVFTVKPRDDANPADPSTWYKRKARLVVCGNMANNVCESVYTEAAPAEAVRATLALAVKKGWCVAILDVVAAFLRTPIGENQKDPVIIVQPPRLLQTLGITANWELWGLCRALYGLKEAPRLWGSYRDRQLTGMTVTIEDAIWYVKQGRAITSWWTVQARNGDVRAVIVIYVDDFMLAGERAVIHELSKQIQNLWATSDLRLLQRGVSLRFLGMELHQEVDGGISISQEGYTQELLRLHQVPSSHTCRVPLGRDQAVFGTIEGDKEPSPEAIRHAQQLTGEILWLAQRSRPDVAYLTSLMASLSSRAPFRTIDLGQRALGYLQRTRDLRLRVAFNGDNLQMFCDAAYAPEGARSHEGWVVLWGGTPILWRSSRQSIISLSTGESELIAILNGTVGMLGVEAILSDLSEHVSSREIVSDSTSALSIAGGGCSWRTRHLRIKANWLFEQLKSGYVTCRHCAGRVQIADLLTKALAGPRISDLLALWGIATEGPSKTAAISTGAATKILVALICCLLVVSTEAVEQIEVSEDDRLRLHWDMVGYCLVLVMIIGALTIWEVGKWLLVNVATDWLPGPRDKKLRRLQKLQEATAEAIERELQKIEGANRGSATTSRTPMSENSDHEPQVQPRVRRDDHEGTSTPRLRISISQERESPGIRSTTSSWTDHEVSTVERVRVCRDLINVMTMEYLRDGLRAENMTVSGLKNELVGRLATRLQVEVDEDGYERPTVKQMKYVLWMWRERSLSYKVHMNWDHIRTKTRISQSIDRWRHL</sequence>
<feature type="region of interest" description="Disordered" evidence="2">
    <location>
        <begin position="2650"/>
        <end position="2717"/>
    </location>
</feature>
<accession>A0A812PSD8</accession>
<dbReference type="OrthoDB" id="430476at2759"/>
<evidence type="ECO:0000259" key="6">
    <source>
        <dbReference type="PROSITE" id="PS50994"/>
    </source>
</evidence>
<feature type="region of interest" description="Disordered" evidence="2">
    <location>
        <begin position="239"/>
        <end position="341"/>
    </location>
</feature>
<comment type="caution">
    <text evidence="7">The sequence shown here is derived from an EMBL/GenBank/DDBJ whole genome shotgun (WGS) entry which is preliminary data.</text>
</comment>
<organism evidence="7 8">
    <name type="scientific">Symbiodinium natans</name>
    <dbReference type="NCBI Taxonomy" id="878477"/>
    <lineage>
        <taxon>Eukaryota</taxon>
        <taxon>Sar</taxon>
        <taxon>Alveolata</taxon>
        <taxon>Dinophyceae</taxon>
        <taxon>Suessiales</taxon>
        <taxon>Symbiodiniaceae</taxon>
        <taxon>Symbiodinium</taxon>
    </lineage>
</organism>
<dbReference type="PROSITE" id="PS50800">
    <property type="entry name" value="SAP"/>
    <property type="match status" value="1"/>
</dbReference>
<dbReference type="EMBL" id="CAJNDS010002154">
    <property type="protein sequence ID" value="CAE7354062.1"/>
    <property type="molecule type" value="Genomic_DNA"/>
</dbReference>
<dbReference type="InterPro" id="IPR000571">
    <property type="entry name" value="Znf_CCCH"/>
</dbReference>
<feature type="transmembrane region" description="Helical" evidence="3">
    <location>
        <begin position="2593"/>
        <end position="2610"/>
    </location>
</feature>
<evidence type="ECO:0000256" key="1">
    <source>
        <dbReference type="PROSITE-ProRule" id="PRU00723"/>
    </source>
</evidence>
<proteinExistence type="predicted"/>
<evidence type="ECO:0000259" key="4">
    <source>
        <dbReference type="PROSITE" id="PS50103"/>
    </source>
</evidence>
<dbReference type="GO" id="GO:0005737">
    <property type="term" value="C:cytoplasm"/>
    <property type="evidence" value="ECO:0007669"/>
    <property type="project" value="UniProtKB-ARBA"/>
</dbReference>